<sequence>MTRTRRRRRLGVVLAVVAATVLAGSGCSVIQVTGPYTVNDNQGGGDPLNKPFQRMIAIAPQPGWGPEDTIRGLQAAMAAYADDPSVLAGYLTPEARAKWTAAGPVTVIQDAYEVAVPPPRESETTVKVSLKGHYVALINEDDSYKPTAGPWERPFELVKMPEGYRVSNLPQGLLLTESDVARAYRPTNLYYVNRSTQDRLVVDRVRLRLKTTETFAQTVLERLLQPPTEALRGAVTSSFPAGTKIESIRSGEDRVIISLSGPLSSLDLTATTTLTGQIRNSLSTNEIAKGRTIEIVVDGETYTTDRPDSDDRWLDDDVGDSAYYVSKGAVHYLTKEGRGGAVAGAAGEQRDGYDHFAVSAGPNPLIAARTSTGISVAGIAPEGVWQEVIRGDDLTPPTWNRDGSLWTYDGKNGVLLKYDPSRNRVEPVEVPEELDKLDVNQFRIARDGVRVAVTTGEETVQIGALTGEGAGTKLGNLQFLTTTDTGNEIRDIAWRDDEHLLVLVEGTAGQTLNEINVGDGETTGVPLKDRLQSVAAFKDQVLAEVATDNGNKLMVLNQDQQTWTAKIDSDAGTPLFPLG</sequence>
<evidence type="ECO:0000313" key="4">
    <source>
        <dbReference type="Proteomes" id="UP000696294"/>
    </source>
</evidence>
<keyword evidence="1" id="KW-0732">Signal</keyword>
<dbReference type="Pfam" id="PF25976">
    <property type="entry name" value="LpqB_N"/>
    <property type="match status" value="1"/>
</dbReference>
<evidence type="ECO:0000256" key="1">
    <source>
        <dbReference type="SAM" id="SignalP"/>
    </source>
</evidence>
<comment type="caution">
    <text evidence="3">The sequence shown here is derived from an EMBL/GenBank/DDBJ whole genome shotgun (WGS) entry which is preliminary data.</text>
</comment>
<feature type="chain" id="PRO_5046639335" description="GerMN domain-containing protein" evidence="1">
    <location>
        <begin position="24"/>
        <end position="579"/>
    </location>
</feature>
<dbReference type="Pfam" id="PF10647">
    <property type="entry name" value="Gmad1"/>
    <property type="match status" value="1"/>
</dbReference>
<dbReference type="PROSITE" id="PS51257">
    <property type="entry name" value="PROKAR_LIPOPROTEIN"/>
    <property type="match status" value="1"/>
</dbReference>
<evidence type="ECO:0000313" key="3">
    <source>
        <dbReference type="EMBL" id="NJP93265.1"/>
    </source>
</evidence>
<feature type="signal peptide" evidence="1">
    <location>
        <begin position="1"/>
        <end position="23"/>
    </location>
</feature>
<accession>A0ABX1B633</accession>
<organism evidence="3 4">
    <name type="scientific">Nonomuraea composti</name>
    <dbReference type="NCBI Taxonomy" id="2720023"/>
    <lineage>
        <taxon>Bacteria</taxon>
        <taxon>Bacillati</taxon>
        <taxon>Actinomycetota</taxon>
        <taxon>Actinomycetes</taxon>
        <taxon>Streptosporangiales</taxon>
        <taxon>Streptosporangiaceae</taxon>
        <taxon>Nonomuraea</taxon>
    </lineage>
</organism>
<feature type="domain" description="GerMN" evidence="2">
    <location>
        <begin position="216"/>
        <end position="306"/>
    </location>
</feature>
<dbReference type="SUPFAM" id="SSF69322">
    <property type="entry name" value="Tricorn protease domain 2"/>
    <property type="match status" value="1"/>
</dbReference>
<dbReference type="Proteomes" id="UP000696294">
    <property type="component" value="Unassembled WGS sequence"/>
</dbReference>
<dbReference type="InterPro" id="IPR018910">
    <property type="entry name" value="LpqB_C"/>
</dbReference>
<name>A0ABX1B633_9ACTN</name>
<protein>
    <recommendedName>
        <fullName evidence="2">GerMN domain-containing protein</fullName>
    </recommendedName>
</protein>
<dbReference type="Pfam" id="PF10646">
    <property type="entry name" value="Germane"/>
    <property type="match status" value="1"/>
</dbReference>
<dbReference type="RefSeq" id="WP_168013211.1">
    <property type="nucleotide sequence ID" value="NZ_JAATEP010000021.1"/>
</dbReference>
<gene>
    <name evidence="3" type="ORF">HCN51_28115</name>
</gene>
<dbReference type="InterPro" id="IPR059026">
    <property type="entry name" value="LpqB_N"/>
</dbReference>
<proteinExistence type="predicted"/>
<reference evidence="3 4" key="1">
    <citation type="submission" date="2020-03" db="EMBL/GenBank/DDBJ databases">
        <title>WGS of actinomycetes isolated from Thailand.</title>
        <authorList>
            <person name="Thawai C."/>
        </authorList>
    </citation>
    <scope>NUCLEOTIDE SEQUENCE [LARGE SCALE GENOMIC DNA]</scope>
    <source>
        <strain evidence="3 4">FMUSA5-5</strain>
    </source>
</reference>
<dbReference type="SMART" id="SM00909">
    <property type="entry name" value="Germane"/>
    <property type="match status" value="1"/>
</dbReference>
<dbReference type="EMBL" id="JAATEP010000021">
    <property type="protein sequence ID" value="NJP93265.1"/>
    <property type="molecule type" value="Genomic_DNA"/>
</dbReference>
<evidence type="ECO:0000259" key="2">
    <source>
        <dbReference type="SMART" id="SM00909"/>
    </source>
</evidence>
<keyword evidence="4" id="KW-1185">Reference proteome</keyword>
<dbReference type="InterPro" id="IPR019606">
    <property type="entry name" value="GerMN"/>
</dbReference>